<keyword evidence="1" id="KW-1133">Transmembrane helix</keyword>
<sequence>MAGLSLLSDRKQTHFPRGMLAVYMIVAFGFVSSWNVEGKKRSGNGTS</sequence>
<proteinExistence type="predicted"/>
<dbReference type="Proteomes" id="UP000887564">
    <property type="component" value="Unplaced"/>
</dbReference>
<name>A0A914S1P1_PAREQ</name>
<dbReference type="AlphaFoldDB" id="A0A914S1P1"/>
<keyword evidence="1" id="KW-0472">Membrane</keyword>
<evidence type="ECO:0000313" key="3">
    <source>
        <dbReference type="WBParaSite" id="PEQ_0001106401-mRNA-1"/>
    </source>
</evidence>
<accession>A0A914S1P1</accession>
<dbReference type="WBParaSite" id="PEQ_0001106401-mRNA-1">
    <property type="protein sequence ID" value="PEQ_0001106401-mRNA-1"/>
    <property type="gene ID" value="PEQ_0001106401"/>
</dbReference>
<reference evidence="3" key="1">
    <citation type="submission" date="2022-11" db="UniProtKB">
        <authorList>
            <consortium name="WormBaseParasite"/>
        </authorList>
    </citation>
    <scope>IDENTIFICATION</scope>
</reference>
<keyword evidence="2" id="KW-1185">Reference proteome</keyword>
<organism evidence="2 3">
    <name type="scientific">Parascaris equorum</name>
    <name type="common">Equine roundworm</name>
    <dbReference type="NCBI Taxonomy" id="6256"/>
    <lineage>
        <taxon>Eukaryota</taxon>
        <taxon>Metazoa</taxon>
        <taxon>Ecdysozoa</taxon>
        <taxon>Nematoda</taxon>
        <taxon>Chromadorea</taxon>
        <taxon>Rhabditida</taxon>
        <taxon>Spirurina</taxon>
        <taxon>Ascaridomorpha</taxon>
        <taxon>Ascaridoidea</taxon>
        <taxon>Ascarididae</taxon>
        <taxon>Parascaris</taxon>
    </lineage>
</organism>
<feature type="transmembrane region" description="Helical" evidence="1">
    <location>
        <begin position="20"/>
        <end position="36"/>
    </location>
</feature>
<keyword evidence="1" id="KW-0812">Transmembrane</keyword>
<evidence type="ECO:0000256" key="1">
    <source>
        <dbReference type="SAM" id="Phobius"/>
    </source>
</evidence>
<protein>
    <submittedName>
        <fullName evidence="3">Uncharacterized protein</fullName>
    </submittedName>
</protein>
<evidence type="ECO:0000313" key="2">
    <source>
        <dbReference type="Proteomes" id="UP000887564"/>
    </source>
</evidence>